<dbReference type="AlphaFoldDB" id="F5XQJ4"/>
<organism evidence="7 8">
    <name type="scientific">Microlunatus phosphovorus (strain ATCC 700054 / DSM 10555 / JCM 9379 / NBRC 101784 / NCIMB 13414 / VKM Ac-1990 / NM-1)</name>
    <dbReference type="NCBI Taxonomy" id="1032480"/>
    <lineage>
        <taxon>Bacteria</taxon>
        <taxon>Bacillati</taxon>
        <taxon>Actinomycetota</taxon>
        <taxon>Actinomycetes</taxon>
        <taxon>Propionibacteriales</taxon>
        <taxon>Propionibacteriaceae</taxon>
        <taxon>Microlunatus</taxon>
    </lineage>
</organism>
<dbReference type="Proteomes" id="UP000007947">
    <property type="component" value="Chromosome"/>
</dbReference>
<dbReference type="Pfam" id="PF01957">
    <property type="entry name" value="NfeD"/>
    <property type="match status" value="1"/>
</dbReference>
<evidence type="ECO:0000256" key="5">
    <source>
        <dbReference type="SAM" id="Phobius"/>
    </source>
</evidence>
<dbReference type="KEGG" id="mph:MLP_14800"/>
<evidence type="ECO:0000256" key="1">
    <source>
        <dbReference type="ARBA" id="ARBA00004141"/>
    </source>
</evidence>
<reference evidence="7 8" key="1">
    <citation type="submission" date="2011-05" db="EMBL/GenBank/DDBJ databases">
        <title>Whole genome sequence of Microlunatus phosphovorus NM-1.</title>
        <authorList>
            <person name="Hosoyama A."/>
            <person name="Sasaki K."/>
            <person name="Harada T."/>
            <person name="Igarashi R."/>
            <person name="Kawakoshi A."/>
            <person name="Sasagawa M."/>
            <person name="Fukada J."/>
            <person name="Nakamura S."/>
            <person name="Katano Y."/>
            <person name="Hanada S."/>
            <person name="Kamagata Y."/>
            <person name="Nakamura N."/>
            <person name="Yamazaki S."/>
            <person name="Fujita N."/>
        </authorList>
    </citation>
    <scope>NUCLEOTIDE SEQUENCE [LARGE SCALE GENOMIC DNA]</scope>
    <source>
        <strain evidence="8">ATCC 700054 / DSM 10555 / JCM 9379 / NBRC 101784 / NCIMB 13414 / VKM Ac-1990 / NM-1</strain>
    </source>
</reference>
<dbReference type="Gene3D" id="2.40.50.140">
    <property type="entry name" value="Nucleic acid-binding proteins"/>
    <property type="match status" value="1"/>
</dbReference>
<evidence type="ECO:0000256" key="2">
    <source>
        <dbReference type="ARBA" id="ARBA00022692"/>
    </source>
</evidence>
<dbReference type="PANTHER" id="PTHR33507">
    <property type="entry name" value="INNER MEMBRANE PROTEIN YBBJ"/>
    <property type="match status" value="1"/>
</dbReference>
<accession>F5XQJ4</accession>
<dbReference type="InterPro" id="IPR012340">
    <property type="entry name" value="NA-bd_OB-fold"/>
</dbReference>
<dbReference type="PANTHER" id="PTHR33507:SF3">
    <property type="entry name" value="INNER MEMBRANE PROTEIN YBBJ"/>
    <property type="match status" value="1"/>
</dbReference>
<keyword evidence="3 5" id="KW-1133">Transmembrane helix</keyword>
<dbReference type="HOGENOM" id="CLU_116732_2_0_11"/>
<evidence type="ECO:0000313" key="8">
    <source>
        <dbReference type="Proteomes" id="UP000007947"/>
    </source>
</evidence>
<keyword evidence="4 5" id="KW-0472">Membrane</keyword>
<comment type="subcellular location">
    <subcellularLocation>
        <location evidence="1">Membrane</location>
        <topology evidence="1">Multi-pass membrane protein</topology>
    </subcellularLocation>
</comment>
<evidence type="ECO:0000256" key="3">
    <source>
        <dbReference type="ARBA" id="ARBA00022989"/>
    </source>
</evidence>
<evidence type="ECO:0000256" key="4">
    <source>
        <dbReference type="ARBA" id="ARBA00023136"/>
    </source>
</evidence>
<dbReference type="InterPro" id="IPR002810">
    <property type="entry name" value="NfeD-like_C"/>
</dbReference>
<protein>
    <recommendedName>
        <fullName evidence="6">NfeD-like C-terminal domain-containing protein</fullName>
    </recommendedName>
</protein>
<keyword evidence="2 5" id="KW-0812">Transmembrane</keyword>
<dbReference type="EMBL" id="AP012204">
    <property type="protein sequence ID" value="BAK34494.1"/>
    <property type="molecule type" value="Genomic_DNA"/>
</dbReference>
<feature type="transmembrane region" description="Helical" evidence="5">
    <location>
        <begin position="62"/>
        <end position="81"/>
    </location>
</feature>
<dbReference type="InterPro" id="IPR052165">
    <property type="entry name" value="Membrane_assoc_protease"/>
</dbReference>
<keyword evidence="8" id="KW-1185">Reference proteome</keyword>
<feature type="transmembrane region" description="Helical" evidence="5">
    <location>
        <begin position="21"/>
        <end position="50"/>
    </location>
</feature>
<dbReference type="STRING" id="1032480.MLP_14800"/>
<gene>
    <name evidence="7" type="ordered locus">MLP_14800</name>
</gene>
<dbReference type="eggNOG" id="COG1585">
    <property type="taxonomic scope" value="Bacteria"/>
</dbReference>
<evidence type="ECO:0000259" key="6">
    <source>
        <dbReference type="Pfam" id="PF01957"/>
    </source>
</evidence>
<evidence type="ECO:0000313" key="7">
    <source>
        <dbReference type="EMBL" id="BAK34494.1"/>
    </source>
</evidence>
<proteinExistence type="predicted"/>
<feature type="domain" description="NfeD-like C-terminal" evidence="6">
    <location>
        <begin position="100"/>
        <end position="158"/>
    </location>
</feature>
<dbReference type="GO" id="GO:0005886">
    <property type="term" value="C:plasma membrane"/>
    <property type="evidence" value="ECO:0007669"/>
    <property type="project" value="TreeGrafter"/>
</dbReference>
<dbReference type="SUPFAM" id="SSF141322">
    <property type="entry name" value="NfeD domain-like"/>
    <property type="match status" value="1"/>
</dbReference>
<sequence>MERRRDMEINLTDWLGEHIWVIWLSVAALLAVAEILSLDLVLIMLAAGALAGAGVALIAPDLWWLQLLVAAGVSIGSLALLRPTLLDKVRRMPGYRSSTDTMVGSTGTAVSQISYDGGEIKVAGLSWSARTMTPGQVIDKGDEVEVYEIDGAIAVVYPKHGELP</sequence>
<name>F5XQJ4_MICPN</name>